<evidence type="ECO:0000313" key="9">
    <source>
        <dbReference type="Proteomes" id="UP000225706"/>
    </source>
</evidence>
<evidence type="ECO:0000256" key="3">
    <source>
        <dbReference type="ARBA" id="ARBA00022692"/>
    </source>
</evidence>
<dbReference type="InterPro" id="IPR023271">
    <property type="entry name" value="Aquaporin-like"/>
</dbReference>
<comment type="subcellular location">
    <subcellularLocation>
        <location evidence="1">Membrane</location>
        <topology evidence="1">Multi-pass membrane protein</topology>
    </subcellularLocation>
</comment>
<dbReference type="OrthoDB" id="5976285at2759"/>
<dbReference type="PRINTS" id="PR00783">
    <property type="entry name" value="MINTRINSICP"/>
</dbReference>
<keyword evidence="4 7" id="KW-1133">Transmembrane helix</keyword>
<evidence type="ECO:0000256" key="5">
    <source>
        <dbReference type="ARBA" id="ARBA00023136"/>
    </source>
</evidence>
<dbReference type="Proteomes" id="UP000225706">
    <property type="component" value="Unassembled WGS sequence"/>
</dbReference>
<dbReference type="InterPro" id="IPR034294">
    <property type="entry name" value="Aquaporin_transptr"/>
</dbReference>
<proteinExistence type="inferred from homology"/>
<feature type="transmembrane region" description="Helical" evidence="7">
    <location>
        <begin position="104"/>
        <end position="124"/>
    </location>
</feature>
<evidence type="ECO:0000256" key="7">
    <source>
        <dbReference type="SAM" id="Phobius"/>
    </source>
</evidence>
<gene>
    <name evidence="8" type="primary">AQP4</name>
    <name evidence="8" type="ORF">AWC38_SpisGene9786</name>
</gene>
<comment type="caution">
    <text evidence="8">The sequence shown here is derived from an EMBL/GenBank/DDBJ whole genome shotgun (WGS) entry which is preliminary data.</text>
</comment>
<dbReference type="GO" id="GO:0005886">
    <property type="term" value="C:plasma membrane"/>
    <property type="evidence" value="ECO:0007669"/>
    <property type="project" value="TreeGrafter"/>
</dbReference>
<comment type="similarity">
    <text evidence="2 6">Belongs to the MIP/aquaporin (TC 1.A.8) family.</text>
</comment>
<dbReference type="STRING" id="50429.A0A2B4S918"/>
<evidence type="ECO:0000256" key="2">
    <source>
        <dbReference type="ARBA" id="ARBA00006175"/>
    </source>
</evidence>
<keyword evidence="5 7" id="KW-0472">Membrane</keyword>
<dbReference type="PANTHER" id="PTHR19139:SF199">
    <property type="entry name" value="MIP17260P"/>
    <property type="match status" value="1"/>
</dbReference>
<feature type="transmembrane region" description="Helical" evidence="7">
    <location>
        <begin position="146"/>
        <end position="167"/>
    </location>
</feature>
<dbReference type="Gene3D" id="1.20.1080.10">
    <property type="entry name" value="Glycerol uptake facilitator protein"/>
    <property type="match status" value="1"/>
</dbReference>
<dbReference type="PANTHER" id="PTHR19139">
    <property type="entry name" value="AQUAPORIN TRANSPORTER"/>
    <property type="match status" value="1"/>
</dbReference>
<feature type="transmembrane region" description="Helical" evidence="7">
    <location>
        <begin position="30"/>
        <end position="51"/>
    </location>
</feature>
<protein>
    <submittedName>
        <fullName evidence="8">Aquaporin-4</fullName>
    </submittedName>
</protein>
<evidence type="ECO:0000313" key="8">
    <source>
        <dbReference type="EMBL" id="PFX25589.1"/>
    </source>
</evidence>
<keyword evidence="6" id="KW-0813">Transport</keyword>
<keyword evidence="3 6" id="KW-0812">Transmembrane</keyword>
<dbReference type="InterPro" id="IPR000425">
    <property type="entry name" value="MIP"/>
</dbReference>
<dbReference type="EMBL" id="LSMT01000147">
    <property type="protein sequence ID" value="PFX25589.1"/>
    <property type="molecule type" value="Genomic_DNA"/>
</dbReference>
<sequence>MATGHLTGGMVNPALTIALMATKKISVLQGVFYTVAQFLGAVLGAALLYGLTPSQIRGALGATTVGSGLNAGQAFGLELFLTCILVFTIFAATDPGKELRGYDIPLSIGVCVFICHMCGIPFTGCSMNPARSFGPALISNIWKDHWVYWAGPIPGGIIAAFLYEYVFSSSKTGVSPS</sequence>
<evidence type="ECO:0000256" key="1">
    <source>
        <dbReference type="ARBA" id="ARBA00004141"/>
    </source>
</evidence>
<evidence type="ECO:0000256" key="4">
    <source>
        <dbReference type="ARBA" id="ARBA00022989"/>
    </source>
</evidence>
<dbReference type="GO" id="GO:0015250">
    <property type="term" value="F:water channel activity"/>
    <property type="evidence" value="ECO:0007669"/>
    <property type="project" value="TreeGrafter"/>
</dbReference>
<dbReference type="SUPFAM" id="SSF81338">
    <property type="entry name" value="Aquaporin-like"/>
    <property type="match status" value="1"/>
</dbReference>
<keyword evidence="9" id="KW-1185">Reference proteome</keyword>
<evidence type="ECO:0000256" key="6">
    <source>
        <dbReference type="RuleBase" id="RU000477"/>
    </source>
</evidence>
<dbReference type="Pfam" id="PF00230">
    <property type="entry name" value="MIP"/>
    <property type="match status" value="1"/>
</dbReference>
<accession>A0A2B4S918</accession>
<name>A0A2B4S918_STYPI</name>
<organism evidence="8 9">
    <name type="scientific">Stylophora pistillata</name>
    <name type="common">Smooth cauliflower coral</name>
    <dbReference type="NCBI Taxonomy" id="50429"/>
    <lineage>
        <taxon>Eukaryota</taxon>
        <taxon>Metazoa</taxon>
        <taxon>Cnidaria</taxon>
        <taxon>Anthozoa</taxon>
        <taxon>Hexacorallia</taxon>
        <taxon>Scleractinia</taxon>
        <taxon>Astrocoeniina</taxon>
        <taxon>Pocilloporidae</taxon>
        <taxon>Stylophora</taxon>
    </lineage>
</organism>
<reference evidence="9" key="1">
    <citation type="journal article" date="2017" name="bioRxiv">
        <title>Comparative analysis of the genomes of Stylophora pistillata and Acropora digitifera provides evidence for extensive differences between species of corals.</title>
        <authorList>
            <person name="Voolstra C.R."/>
            <person name="Li Y."/>
            <person name="Liew Y.J."/>
            <person name="Baumgarten S."/>
            <person name="Zoccola D."/>
            <person name="Flot J.-F."/>
            <person name="Tambutte S."/>
            <person name="Allemand D."/>
            <person name="Aranda M."/>
        </authorList>
    </citation>
    <scope>NUCLEOTIDE SEQUENCE [LARGE SCALE GENOMIC DNA]</scope>
</reference>
<feature type="transmembrane region" description="Helical" evidence="7">
    <location>
        <begin position="71"/>
        <end position="92"/>
    </location>
</feature>
<dbReference type="AlphaFoldDB" id="A0A2B4S918"/>